<dbReference type="GO" id="GO:0046872">
    <property type="term" value="F:metal ion binding"/>
    <property type="evidence" value="ECO:0007669"/>
    <property type="project" value="UniProtKB-KW"/>
</dbReference>
<comment type="subcellular location">
    <subcellularLocation>
        <location evidence="2">Nucleus</location>
    </subcellularLocation>
</comment>
<evidence type="ECO:0000256" key="1">
    <source>
        <dbReference type="ARBA" id="ARBA00001968"/>
    </source>
</evidence>
<evidence type="ECO:0000259" key="8">
    <source>
        <dbReference type="Pfam" id="PF13359"/>
    </source>
</evidence>
<dbReference type="GO" id="GO:0005634">
    <property type="term" value="C:nucleus"/>
    <property type="evidence" value="ECO:0007669"/>
    <property type="project" value="UniProtKB-SubCell"/>
</dbReference>
<dbReference type="InterPro" id="IPR058353">
    <property type="entry name" value="DUF8040"/>
</dbReference>
<comment type="caution">
    <text evidence="10">The sequence shown here is derived from an EMBL/GenBank/DDBJ whole genome shotgun (WGS) entry which is preliminary data.</text>
</comment>
<dbReference type="EMBL" id="NBSK02000002">
    <property type="protein sequence ID" value="KAJ0222987.1"/>
    <property type="molecule type" value="Genomic_DNA"/>
</dbReference>
<comment type="similarity">
    <text evidence="3">Belongs to the HARBI1 family.</text>
</comment>
<evidence type="ECO:0000256" key="2">
    <source>
        <dbReference type="ARBA" id="ARBA00004123"/>
    </source>
</evidence>
<evidence type="ECO:0000313" key="11">
    <source>
        <dbReference type="Proteomes" id="UP000235145"/>
    </source>
</evidence>
<dbReference type="Pfam" id="PF13359">
    <property type="entry name" value="DDE_Tnp_4"/>
    <property type="match status" value="1"/>
</dbReference>
<keyword evidence="4" id="KW-0540">Nuclease</keyword>
<dbReference type="InterPro" id="IPR045249">
    <property type="entry name" value="HARBI1-like"/>
</dbReference>
<name>A0A9R1WHP7_LACSA</name>
<evidence type="ECO:0000256" key="6">
    <source>
        <dbReference type="ARBA" id="ARBA00022801"/>
    </source>
</evidence>
<keyword evidence="6" id="KW-0378">Hydrolase</keyword>
<evidence type="ECO:0000256" key="5">
    <source>
        <dbReference type="ARBA" id="ARBA00022723"/>
    </source>
</evidence>
<keyword evidence="5" id="KW-0479">Metal-binding</keyword>
<evidence type="ECO:0000259" key="9">
    <source>
        <dbReference type="Pfam" id="PF26138"/>
    </source>
</evidence>
<dbReference type="GO" id="GO:0004518">
    <property type="term" value="F:nuclease activity"/>
    <property type="evidence" value="ECO:0007669"/>
    <property type="project" value="UniProtKB-KW"/>
</dbReference>
<keyword evidence="11" id="KW-1185">Reference proteome</keyword>
<comment type="cofactor">
    <cofactor evidence="1">
        <name>a divalent metal cation</name>
        <dbReference type="ChEBI" id="CHEBI:60240"/>
    </cofactor>
</comment>
<dbReference type="Pfam" id="PF26138">
    <property type="entry name" value="DUF8040"/>
    <property type="match status" value="1"/>
</dbReference>
<accession>A0A9R1WHP7</accession>
<dbReference type="AlphaFoldDB" id="A0A9R1WHP7"/>
<organism evidence="10 11">
    <name type="scientific">Lactuca sativa</name>
    <name type="common">Garden lettuce</name>
    <dbReference type="NCBI Taxonomy" id="4236"/>
    <lineage>
        <taxon>Eukaryota</taxon>
        <taxon>Viridiplantae</taxon>
        <taxon>Streptophyta</taxon>
        <taxon>Embryophyta</taxon>
        <taxon>Tracheophyta</taxon>
        <taxon>Spermatophyta</taxon>
        <taxon>Magnoliopsida</taxon>
        <taxon>eudicotyledons</taxon>
        <taxon>Gunneridae</taxon>
        <taxon>Pentapetalae</taxon>
        <taxon>asterids</taxon>
        <taxon>campanulids</taxon>
        <taxon>Asterales</taxon>
        <taxon>Asteraceae</taxon>
        <taxon>Cichorioideae</taxon>
        <taxon>Cichorieae</taxon>
        <taxon>Lactucinae</taxon>
        <taxon>Lactuca</taxon>
    </lineage>
</organism>
<evidence type="ECO:0000256" key="4">
    <source>
        <dbReference type="ARBA" id="ARBA00022722"/>
    </source>
</evidence>
<keyword evidence="7" id="KW-0539">Nucleus</keyword>
<dbReference type="PANTHER" id="PTHR22930">
    <property type="match status" value="1"/>
</dbReference>
<dbReference type="PANTHER" id="PTHR22930:SF228">
    <property type="entry name" value="PROTEIN ALP1-LIKE"/>
    <property type="match status" value="1"/>
</dbReference>
<dbReference type="GO" id="GO:0016787">
    <property type="term" value="F:hydrolase activity"/>
    <property type="evidence" value="ECO:0007669"/>
    <property type="project" value="UniProtKB-KW"/>
</dbReference>
<proteinExistence type="inferred from homology"/>
<sequence length="231" mass="26486">MNEILDGHPIRCINAFLYLHNYVKAWKKNYGLKSNDKISVKEKVGIFLYTVALSLSNRDVAESFQRSGETISRAFHDVLESICGRSKGFMGLAREYNRPKDATFRCISSDIEMIGCIGCIDGTHINACISIVDQIRYRGRKGVHMFNVMDVCDFDMCFTFISVGWKGSAHDTRVFLHAIETPSMNFPKPHECTITFLPFNICCVNNHLNLLFIYFYIGKFYIVDKGYPDRK</sequence>
<evidence type="ECO:0000256" key="7">
    <source>
        <dbReference type="ARBA" id="ARBA00023242"/>
    </source>
</evidence>
<feature type="domain" description="DUF8040" evidence="9">
    <location>
        <begin position="1"/>
        <end position="83"/>
    </location>
</feature>
<reference evidence="10 11" key="1">
    <citation type="journal article" date="2017" name="Nat. Commun.">
        <title>Genome assembly with in vitro proximity ligation data and whole-genome triplication in lettuce.</title>
        <authorList>
            <person name="Reyes-Chin-Wo S."/>
            <person name="Wang Z."/>
            <person name="Yang X."/>
            <person name="Kozik A."/>
            <person name="Arikit S."/>
            <person name="Song C."/>
            <person name="Xia L."/>
            <person name="Froenicke L."/>
            <person name="Lavelle D.O."/>
            <person name="Truco M.J."/>
            <person name="Xia R."/>
            <person name="Zhu S."/>
            <person name="Xu C."/>
            <person name="Xu H."/>
            <person name="Xu X."/>
            <person name="Cox K."/>
            <person name="Korf I."/>
            <person name="Meyers B.C."/>
            <person name="Michelmore R.W."/>
        </authorList>
    </citation>
    <scope>NUCLEOTIDE SEQUENCE [LARGE SCALE GENOMIC DNA]</scope>
    <source>
        <strain evidence="11">cv. Salinas</strain>
        <tissue evidence="10">Seedlings</tissue>
    </source>
</reference>
<gene>
    <name evidence="10" type="ORF">LSAT_V11C200079730</name>
</gene>
<dbReference type="Proteomes" id="UP000235145">
    <property type="component" value="Unassembled WGS sequence"/>
</dbReference>
<feature type="domain" description="DDE Tnp4" evidence="8">
    <location>
        <begin position="120"/>
        <end position="177"/>
    </location>
</feature>
<evidence type="ECO:0000256" key="3">
    <source>
        <dbReference type="ARBA" id="ARBA00006958"/>
    </source>
</evidence>
<dbReference type="InterPro" id="IPR027806">
    <property type="entry name" value="HARBI1_dom"/>
</dbReference>
<evidence type="ECO:0000313" key="10">
    <source>
        <dbReference type="EMBL" id="KAJ0222987.1"/>
    </source>
</evidence>
<protein>
    <recommendedName>
        <fullName evidence="12">DDE Tnp4 domain-containing protein</fullName>
    </recommendedName>
</protein>
<evidence type="ECO:0008006" key="12">
    <source>
        <dbReference type="Google" id="ProtNLM"/>
    </source>
</evidence>